<dbReference type="InterPro" id="IPR053145">
    <property type="entry name" value="AB_hydrolase_Est10"/>
</dbReference>
<dbReference type="Pfam" id="PF12146">
    <property type="entry name" value="Hydrolase_4"/>
    <property type="match status" value="1"/>
</dbReference>
<feature type="signal peptide" evidence="1">
    <location>
        <begin position="1"/>
        <end position="17"/>
    </location>
</feature>
<accession>A0A9X1K141</accession>
<feature type="domain" description="Serine aminopeptidase S33" evidence="2">
    <location>
        <begin position="75"/>
        <end position="272"/>
    </location>
</feature>
<protein>
    <submittedName>
        <fullName evidence="3">Alpha/beta hydrolase</fullName>
    </submittedName>
</protein>
<evidence type="ECO:0000259" key="2">
    <source>
        <dbReference type="Pfam" id="PF12146"/>
    </source>
</evidence>
<gene>
    <name evidence="3" type="ORF">KXJ69_13400</name>
</gene>
<dbReference type="PANTHER" id="PTHR43265">
    <property type="entry name" value="ESTERASE ESTD"/>
    <property type="match status" value="1"/>
</dbReference>
<keyword evidence="3" id="KW-0378">Hydrolase</keyword>
<dbReference type="GO" id="GO:0052689">
    <property type="term" value="F:carboxylic ester hydrolase activity"/>
    <property type="evidence" value="ECO:0007669"/>
    <property type="project" value="TreeGrafter"/>
</dbReference>
<keyword evidence="4" id="KW-1185">Reference proteome</keyword>
<feature type="chain" id="PRO_5040779655" evidence="1">
    <location>
        <begin position="18"/>
        <end position="308"/>
    </location>
</feature>
<dbReference type="InterPro" id="IPR022742">
    <property type="entry name" value="Hydrolase_4"/>
</dbReference>
<name>A0A9X1K141_9FLAO</name>
<dbReference type="PANTHER" id="PTHR43265:SF1">
    <property type="entry name" value="ESTERASE ESTD"/>
    <property type="match status" value="1"/>
</dbReference>
<proteinExistence type="predicted"/>
<reference evidence="3" key="1">
    <citation type="submission" date="2021-07" db="EMBL/GenBank/DDBJ databases">
        <title>Aureisphaera sp. CAU 1614 isolated from sea sediment.</title>
        <authorList>
            <person name="Kim W."/>
        </authorList>
    </citation>
    <scope>NUCLEOTIDE SEQUENCE</scope>
    <source>
        <strain evidence="3">CAU 1614</strain>
    </source>
</reference>
<dbReference type="RefSeq" id="WP_219053633.1">
    <property type="nucleotide sequence ID" value="NZ_JAHWDP010000009.1"/>
</dbReference>
<evidence type="ECO:0000313" key="4">
    <source>
        <dbReference type="Proteomes" id="UP001138686"/>
    </source>
</evidence>
<organism evidence="3 4">
    <name type="scientific">Halomarinibacterium sedimenti</name>
    <dbReference type="NCBI Taxonomy" id="2857106"/>
    <lineage>
        <taxon>Bacteria</taxon>
        <taxon>Pseudomonadati</taxon>
        <taxon>Bacteroidota</taxon>
        <taxon>Flavobacteriia</taxon>
        <taxon>Flavobacteriales</taxon>
        <taxon>Flavobacteriaceae</taxon>
        <taxon>Halomarinibacterium</taxon>
    </lineage>
</organism>
<sequence>MKSLVILFLLFPCILFSQTTDKNGKDISVSPMVDGTILVPSTTEKPPLAILIGGSGPIDRNGNQQMMKNNSLKFLAEALYDNDIAVFRYDKRIVKQIKDRTLNEESIHFDDFIKDAIDVIEYFKRSKAFSKIYVIGHSQGSLVGMIAAQNRADGFISLAGAGQEIDDVIVDQLEKQAPGLKDNARESFDDMRANGVAVNYNPGLASIFRPQIQPFLITWMNYNPQTEIAKLTIPVLIINGEKDLQVQVSEAEKLKEANPNAQFEIIPSMNHILKEIEGDGIENSKSYNEPSRPIIPKVVEVISTFILQ</sequence>
<dbReference type="AlphaFoldDB" id="A0A9X1K141"/>
<evidence type="ECO:0000313" key="3">
    <source>
        <dbReference type="EMBL" id="MBW2939106.1"/>
    </source>
</evidence>
<evidence type="ECO:0000256" key="1">
    <source>
        <dbReference type="SAM" id="SignalP"/>
    </source>
</evidence>
<dbReference type="EMBL" id="JAHWDP010000009">
    <property type="protein sequence ID" value="MBW2939106.1"/>
    <property type="molecule type" value="Genomic_DNA"/>
</dbReference>
<keyword evidence="1" id="KW-0732">Signal</keyword>
<comment type="caution">
    <text evidence="3">The sequence shown here is derived from an EMBL/GenBank/DDBJ whole genome shotgun (WGS) entry which is preliminary data.</text>
</comment>
<dbReference type="Proteomes" id="UP001138686">
    <property type="component" value="Unassembled WGS sequence"/>
</dbReference>